<dbReference type="STRING" id="27835.A0A0N4YL57"/>
<dbReference type="Pfam" id="PF00135">
    <property type="entry name" value="COesterase"/>
    <property type="match status" value="1"/>
</dbReference>
<evidence type="ECO:0000313" key="4">
    <source>
        <dbReference type="WBParaSite" id="NBR_0001781401-mRNA-1"/>
    </source>
</evidence>
<dbReference type="InterPro" id="IPR002018">
    <property type="entry name" value="CarbesteraseB"/>
</dbReference>
<dbReference type="Gene3D" id="3.40.50.1820">
    <property type="entry name" value="alpha/beta hydrolase"/>
    <property type="match status" value="1"/>
</dbReference>
<dbReference type="Proteomes" id="UP000271162">
    <property type="component" value="Unassembled WGS sequence"/>
</dbReference>
<protein>
    <submittedName>
        <fullName evidence="4">COesterase domain-containing protein</fullName>
    </submittedName>
</protein>
<feature type="domain" description="Carboxylesterase type B" evidence="1">
    <location>
        <begin position="8"/>
        <end position="292"/>
    </location>
</feature>
<evidence type="ECO:0000259" key="1">
    <source>
        <dbReference type="Pfam" id="PF00135"/>
    </source>
</evidence>
<accession>A0A0N4YL57</accession>
<dbReference type="PANTHER" id="PTHR44590">
    <property type="entry name" value="CARBOXYLIC ESTER HYDROLASE-RELATED"/>
    <property type="match status" value="1"/>
</dbReference>
<reference evidence="4" key="1">
    <citation type="submission" date="2017-02" db="UniProtKB">
        <authorList>
            <consortium name="WormBaseParasite"/>
        </authorList>
    </citation>
    <scope>IDENTIFICATION</scope>
</reference>
<dbReference type="AlphaFoldDB" id="A0A0N4YL57"/>
<name>A0A0N4YL57_NIPBR</name>
<dbReference type="SUPFAM" id="SSF53474">
    <property type="entry name" value="alpha/beta-Hydrolases"/>
    <property type="match status" value="1"/>
</dbReference>
<evidence type="ECO:0000313" key="3">
    <source>
        <dbReference type="Proteomes" id="UP000271162"/>
    </source>
</evidence>
<sequence>MRRSRCTKDVVVVTLQYRIGLLGFFSTGDQHCLGNFGLWDQTEALKWVKENIAYFNGDPDNITVMGQSAGGASVDLLSICPHSRDLFHKVIPMAGNAGCSFATHDDMVEESRKFAESHGVEFTLDSAKMIESLRGLAADKFALSLFESLSKSPGSTRCPCGPRIDGDFIPKSVSELRREAPPKPMLIGCCESEGLIFTATAKPPSTSLIMEIIATLFSEAEYPIIFKKLREQLFQKMISNPKDHMEVKRAYVEIFGKEFTNGAQQTVVETLEANDVPVFFYSFDYCNPKNPNGIGADPATSPAPLCPEAFTWEPTTLSNPQRHLSISLQPQMKDIYKKGVPLFVVETNRERDRLSKKL</sequence>
<dbReference type="OMA" id="CTDISYV"/>
<dbReference type="InterPro" id="IPR029058">
    <property type="entry name" value="AB_hydrolase_fold"/>
</dbReference>
<proteinExistence type="predicted"/>
<organism evidence="4">
    <name type="scientific">Nippostrongylus brasiliensis</name>
    <name type="common">Rat hookworm</name>
    <dbReference type="NCBI Taxonomy" id="27835"/>
    <lineage>
        <taxon>Eukaryota</taxon>
        <taxon>Metazoa</taxon>
        <taxon>Ecdysozoa</taxon>
        <taxon>Nematoda</taxon>
        <taxon>Chromadorea</taxon>
        <taxon>Rhabditida</taxon>
        <taxon>Rhabditina</taxon>
        <taxon>Rhabditomorpha</taxon>
        <taxon>Strongyloidea</taxon>
        <taxon>Heligmosomidae</taxon>
        <taxon>Nippostrongylus</taxon>
    </lineage>
</organism>
<evidence type="ECO:0000313" key="2">
    <source>
        <dbReference type="EMBL" id="VDL81535.1"/>
    </source>
</evidence>
<gene>
    <name evidence="2" type="ORF">NBR_LOCUS17815</name>
</gene>
<dbReference type="PANTHER" id="PTHR44590:SF3">
    <property type="entry name" value="CARBOXYLESTERASE TYPE B DOMAIN-CONTAINING PROTEIN"/>
    <property type="match status" value="1"/>
</dbReference>
<dbReference type="WBParaSite" id="NBR_0001781401-mRNA-1">
    <property type="protein sequence ID" value="NBR_0001781401-mRNA-1"/>
    <property type="gene ID" value="NBR_0001781401"/>
</dbReference>
<keyword evidence="3" id="KW-1185">Reference proteome</keyword>
<reference evidence="2 3" key="2">
    <citation type="submission" date="2018-11" db="EMBL/GenBank/DDBJ databases">
        <authorList>
            <consortium name="Pathogen Informatics"/>
        </authorList>
    </citation>
    <scope>NUCLEOTIDE SEQUENCE [LARGE SCALE GENOMIC DNA]</scope>
</reference>
<dbReference type="EMBL" id="UYSL01022987">
    <property type="protein sequence ID" value="VDL81535.1"/>
    <property type="molecule type" value="Genomic_DNA"/>
</dbReference>